<keyword evidence="9" id="KW-1185">Reference proteome</keyword>
<comment type="similarity">
    <text evidence="2">Belongs to the isthmin family.</text>
</comment>
<gene>
    <name evidence="8" type="ORF">CCH79_00000210</name>
</gene>
<dbReference type="InterPro" id="IPR051867">
    <property type="entry name" value="Angio_Inhib/Adhesion_GPCR"/>
</dbReference>
<feature type="compositionally biased region" description="Basic residues" evidence="6">
    <location>
        <begin position="220"/>
        <end position="229"/>
    </location>
</feature>
<evidence type="ECO:0000313" key="9">
    <source>
        <dbReference type="Proteomes" id="UP000250572"/>
    </source>
</evidence>
<keyword evidence="3" id="KW-0964">Secreted</keyword>
<dbReference type="PROSITE" id="PS50856">
    <property type="entry name" value="AMOP"/>
    <property type="match status" value="1"/>
</dbReference>
<feature type="region of interest" description="Disordered" evidence="6">
    <location>
        <begin position="325"/>
        <end position="368"/>
    </location>
</feature>
<evidence type="ECO:0000256" key="4">
    <source>
        <dbReference type="ARBA" id="ARBA00022729"/>
    </source>
</evidence>
<dbReference type="GO" id="GO:0005576">
    <property type="term" value="C:extracellular region"/>
    <property type="evidence" value="ECO:0007669"/>
    <property type="project" value="UniProtKB-SubCell"/>
</dbReference>
<feature type="non-terminal residue" evidence="8">
    <location>
        <position position="1"/>
    </location>
</feature>
<evidence type="ECO:0000256" key="1">
    <source>
        <dbReference type="ARBA" id="ARBA00004613"/>
    </source>
</evidence>
<dbReference type="PANTHER" id="PTHR10239:SF31">
    <property type="entry name" value="ISTHMIN-2"/>
    <property type="match status" value="1"/>
</dbReference>
<dbReference type="PROSITE" id="PS50092">
    <property type="entry name" value="TSP1"/>
    <property type="match status" value="1"/>
</dbReference>
<keyword evidence="5" id="KW-1015">Disulfide bond</keyword>
<dbReference type="InterPro" id="IPR005533">
    <property type="entry name" value="AMOP_dom"/>
</dbReference>
<dbReference type="SUPFAM" id="SSF82895">
    <property type="entry name" value="TSP-1 type 1 repeat"/>
    <property type="match status" value="1"/>
</dbReference>
<dbReference type="Pfam" id="PF00090">
    <property type="entry name" value="TSP_1"/>
    <property type="match status" value="1"/>
</dbReference>
<dbReference type="InterPro" id="IPR036383">
    <property type="entry name" value="TSP1_rpt_sf"/>
</dbReference>
<protein>
    <recommendedName>
        <fullName evidence="7">AMOP domain-containing protein</fullName>
    </recommendedName>
</protein>
<evidence type="ECO:0000259" key="7">
    <source>
        <dbReference type="PROSITE" id="PS50856"/>
    </source>
</evidence>
<dbReference type="EMBL" id="NHOQ01001000">
    <property type="protein sequence ID" value="PWA27894.1"/>
    <property type="molecule type" value="Genomic_DNA"/>
</dbReference>
<dbReference type="AlphaFoldDB" id="A0A315VY73"/>
<evidence type="ECO:0000256" key="5">
    <source>
        <dbReference type="ARBA" id="ARBA00023157"/>
    </source>
</evidence>
<comment type="subcellular location">
    <subcellularLocation>
        <location evidence="1">Secreted</location>
    </subcellularLocation>
</comment>
<evidence type="ECO:0000256" key="2">
    <source>
        <dbReference type="ARBA" id="ARBA00010198"/>
    </source>
</evidence>
<comment type="caution">
    <text evidence="8">The sequence shown here is derived from an EMBL/GenBank/DDBJ whole genome shotgun (WGS) entry which is preliminary data.</text>
</comment>
<organism evidence="8 9">
    <name type="scientific">Gambusia affinis</name>
    <name type="common">Western mosquitofish</name>
    <name type="synonym">Heterandria affinis</name>
    <dbReference type="NCBI Taxonomy" id="33528"/>
    <lineage>
        <taxon>Eukaryota</taxon>
        <taxon>Metazoa</taxon>
        <taxon>Chordata</taxon>
        <taxon>Craniata</taxon>
        <taxon>Vertebrata</taxon>
        <taxon>Euteleostomi</taxon>
        <taxon>Actinopterygii</taxon>
        <taxon>Neopterygii</taxon>
        <taxon>Teleostei</taxon>
        <taxon>Neoteleostei</taxon>
        <taxon>Acanthomorphata</taxon>
        <taxon>Ovalentaria</taxon>
        <taxon>Atherinomorphae</taxon>
        <taxon>Cyprinodontiformes</taxon>
        <taxon>Poeciliidae</taxon>
        <taxon>Poeciliinae</taxon>
        <taxon>Gambusia</taxon>
    </lineage>
</organism>
<accession>A0A315VY73</accession>
<evidence type="ECO:0000313" key="8">
    <source>
        <dbReference type="EMBL" id="PWA27894.1"/>
    </source>
</evidence>
<dbReference type="Pfam" id="PF03782">
    <property type="entry name" value="AMOP"/>
    <property type="match status" value="1"/>
</dbReference>
<feature type="domain" description="AMOP" evidence="7">
    <location>
        <begin position="447"/>
        <end position="610"/>
    </location>
</feature>
<keyword evidence="4" id="KW-0732">Signal</keyword>
<dbReference type="SMART" id="SM00209">
    <property type="entry name" value="TSP1"/>
    <property type="match status" value="1"/>
</dbReference>
<sequence>PPGLGAGDECNSDTYLTKLFEWLPPPIPSPALPGILAFWIAPSDTSPTRRRSGFYEEDKRGARAAERTHSCCASLWRIRHGQCAGCRRTLLVRIFIKSDGSTDETSNLQPSGGREFDDERFSPEPASRLTENEPEKSTFERNFKGNTAAEKMRGEVARRFQMLLALCSILLVSLGTGFPTKRKSFTHKIHGHPVHTGGIQHVSEEQQNQVQSILPEPHSHQRRWSHPQHRSAGVLPQPEPEEETKPFIFDLNNFPDLANADINSQNPNIQARVTIEVVDDPQMEVEMDLVNEKDWLPSSSSSPSSTVDWIGGKKLFWPLFWSYTDSSEESNSRSGAEDTGEEEGEDDYSLDYGSEEPLPSGVGGDWDTRWNEGWDPMDSIYEKETDEWTPWSPCSVTCGHGERKRTKSCGYSCTLTEASKCDLEPCSGDVNAVVEPFPFEMENGTEPFGTDVDSCEKWLNCKSDFLQRYLQQVLSELPSCPCSYPSEAAYTVVSLYDGTRGRPFRWRDASGPKERLDIYKPSARSCIRSALSSDSSTLAAQHCCYSDRGRLITRGKGAGTPNLISTEFSQELHFKVDVLPWILCKGDWSRFHVVRPPNNGLSCPENPHEDVFMNELEEAREY</sequence>
<name>A0A315VY73_GAMAF</name>
<feature type="non-terminal residue" evidence="8">
    <location>
        <position position="622"/>
    </location>
</feature>
<dbReference type="InterPro" id="IPR000884">
    <property type="entry name" value="TSP1_rpt"/>
</dbReference>
<feature type="region of interest" description="Disordered" evidence="6">
    <location>
        <begin position="217"/>
        <end position="241"/>
    </location>
</feature>
<dbReference type="STRING" id="33528.ENSGAFP00000013647"/>
<proteinExistence type="inferred from homology"/>
<dbReference type="Proteomes" id="UP000250572">
    <property type="component" value="Unassembled WGS sequence"/>
</dbReference>
<evidence type="ECO:0000256" key="3">
    <source>
        <dbReference type="ARBA" id="ARBA00022525"/>
    </source>
</evidence>
<dbReference type="PANTHER" id="PTHR10239">
    <property type="entry name" value="ISTHMIN-2"/>
    <property type="match status" value="1"/>
</dbReference>
<dbReference type="SMART" id="SM00723">
    <property type="entry name" value="AMOP"/>
    <property type="match status" value="1"/>
</dbReference>
<evidence type="ECO:0000256" key="6">
    <source>
        <dbReference type="SAM" id="MobiDB-lite"/>
    </source>
</evidence>
<feature type="region of interest" description="Disordered" evidence="6">
    <location>
        <begin position="101"/>
        <end position="136"/>
    </location>
</feature>
<feature type="compositionally biased region" description="Acidic residues" evidence="6">
    <location>
        <begin position="338"/>
        <end position="349"/>
    </location>
</feature>
<dbReference type="Gene3D" id="2.20.100.10">
    <property type="entry name" value="Thrombospondin type-1 (TSP1) repeat"/>
    <property type="match status" value="1"/>
</dbReference>
<reference evidence="8 9" key="1">
    <citation type="journal article" date="2018" name="G3 (Bethesda)">
        <title>A High-Quality Reference Genome for the Invasive Mosquitofish Gambusia affinis Using a Chicago Library.</title>
        <authorList>
            <person name="Hoffberg S.L."/>
            <person name="Troendle N.J."/>
            <person name="Glenn T.C."/>
            <person name="Mahmud O."/>
            <person name="Louha S."/>
            <person name="Chalopin D."/>
            <person name="Bennetzen J.L."/>
            <person name="Mauricio R."/>
        </authorList>
    </citation>
    <scope>NUCLEOTIDE SEQUENCE [LARGE SCALE GENOMIC DNA]</scope>
    <source>
        <strain evidence="8">NE01/NJP1002.9</strain>
        <tissue evidence="8">Muscle</tissue>
    </source>
</reference>